<dbReference type="SFLD" id="SFLDG01129">
    <property type="entry name" value="C1.5:_HAD__Beta-PGM__Phosphata"/>
    <property type="match status" value="1"/>
</dbReference>
<dbReference type="InterPro" id="IPR023198">
    <property type="entry name" value="PGP-like_dom2"/>
</dbReference>
<dbReference type="PANTHER" id="PTHR43611">
    <property type="entry name" value="ALPHA-D-GLUCOSE 1-PHOSPHATE PHOSPHATASE"/>
    <property type="match status" value="1"/>
</dbReference>
<dbReference type="InterPro" id="IPR036412">
    <property type="entry name" value="HAD-like_sf"/>
</dbReference>
<dbReference type="SFLD" id="SFLDS00003">
    <property type="entry name" value="Haloacid_Dehalogenase"/>
    <property type="match status" value="1"/>
</dbReference>
<dbReference type="CDD" id="cd02603">
    <property type="entry name" value="HAD_sEH-N_like"/>
    <property type="match status" value="1"/>
</dbReference>
<protein>
    <submittedName>
        <fullName evidence="1">HAD family phosphatase</fullName>
    </submittedName>
</protein>
<dbReference type="InterPro" id="IPR006439">
    <property type="entry name" value="HAD-SF_hydro_IA"/>
</dbReference>
<dbReference type="Gene3D" id="3.40.50.1000">
    <property type="entry name" value="HAD superfamily/HAD-like"/>
    <property type="match status" value="1"/>
</dbReference>
<dbReference type="SUPFAM" id="SSF56784">
    <property type="entry name" value="HAD-like"/>
    <property type="match status" value="1"/>
</dbReference>
<proteinExistence type="predicted"/>
<comment type="caution">
    <text evidence="1">The sequence shown here is derived from an EMBL/GenBank/DDBJ whole genome shotgun (WGS) entry which is preliminary data.</text>
</comment>
<dbReference type="Proteomes" id="UP000823631">
    <property type="component" value="Unassembled WGS sequence"/>
</dbReference>
<gene>
    <name evidence="1" type="ORF">IAB19_03590</name>
</gene>
<accession>A0A9D9GT44</accession>
<sequence>MTIKNIVFDFGGVLIDWNPRYFYNGVFGDPKKADDFIKNICTAEWNAQMDAGRTFAECIAELQQEHPEYAHEIGLYFMGWTKMISGPIPEGVEMLKALHASGKFNLYGLTNWSAETIGWARKTFDFLQLFKLIVVSGEERLIKPEPLLYQRMLFKTQSRACETLFIDDNIKNVRAARAMGITAVHLKDGDFAAAKAEIEQATGFKF</sequence>
<dbReference type="InterPro" id="IPR023214">
    <property type="entry name" value="HAD_sf"/>
</dbReference>
<dbReference type="Gene3D" id="1.10.150.240">
    <property type="entry name" value="Putative phosphatase, domain 2"/>
    <property type="match status" value="1"/>
</dbReference>
<dbReference type="NCBIfam" id="TIGR01509">
    <property type="entry name" value="HAD-SF-IA-v3"/>
    <property type="match status" value="1"/>
</dbReference>
<dbReference type="AlphaFoldDB" id="A0A9D9GT44"/>
<evidence type="ECO:0000313" key="1">
    <source>
        <dbReference type="EMBL" id="MBO8415449.1"/>
    </source>
</evidence>
<reference evidence="1" key="1">
    <citation type="submission" date="2020-10" db="EMBL/GenBank/DDBJ databases">
        <authorList>
            <person name="Gilroy R."/>
        </authorList>
    </citation>
    <scope>NUCLEOTIDE SEQUENCE</scope>
    <source>
        <strain evidence="1">17213</strain>
    </source>
</reference>
<reference evidence="1" key="2">
    <citation type="journal article" date="2021" name="PeerJ">
        <title>Extensive microbial diversity within the chicken gut microbiome revealed by metagenomics and culture.</title>
        <authorList>
            <person name="Gilroy R."/>
            <person name="Ravi A."/>
            <person name="Getino M."/>
            <person name="Pursley I."/>
            <person name="Horton D.L."/>
            <person name="Alikhan N.F."/>
            <person name="Baker D."/>
            <person name="Gharbi K."/>
            <person name="Hall N."/>
            <person name="Watson M."/>
            <person name="Adriaenssens E.M."/>
            <person name="Foster-Nyarko E."/>
            <person name="Jarju S."/>
            <person name="Secka A."/>
            <person name="Antonio M."/>
            <person name="Oren A."/>
            <person name="Chaudhuri R.R."/>
            <person name="La Ragione R."/>
            <person name="Hildebrand F."/>
            <person name="Pallen M.J."/>
        </authorList>
    </citation>
    <scope>NUCLEOTIDE SEQUENCE</scope>
    <source>
        <strain evidence="1">17213</strain>
    </source>
</reference>
<organism evidence="1 2">
    <name type="scientific">Candidatus Avisuccinivibrio stercorigallinarum</name>
    <dbReference type="NCBI Taxonomy" id="2840704"/>
    <lineage>
        <taxon>Bacteria</taxon>
        <taxon>Pseudomonadati</taxon>
        <taxon>Pseudomonadota</taxon>
        <taxon>Gammaproteobacteria</taxon>
        <taxon>Aeromonadales</taxon>
        <taxon>Succinivibrionaceae</taxon>
        <taxon>Succinivibrionaceae incertae sedis</taxon>
        <taxon>Candidatus Avisuccinivibrio</taxon>
    </lineage>
</organism>
<name>A0A9D9GT44_9GAMM</name>
<dbReference type="PANTHER" id="PTHR43611:SF3">
    <property type="entry name" value="FLAVIN MONONUCLEOTIDE HYDROLASE 1, CHLOROPLATIC"/>
    <property type="match status" value="1"/>
</dbReference>
<evidence type="ECO:0000313" key="2">
    <source>
        <dbReference type="Proteomes" id="UP000823631"/>
    </source>
</evidence>
<dbReference type="EMBL" id="JADINH010000075">
    <property type="protein sequence ID" value="MBO8415449.1"/>
    <property type="molecule type" value="Genomic_DNA"/>
</dbReference>
<dbReference type="Pfam" id="PF00702">
    <property type="entry name" value="Hydrolase"/>
    <property type="match status" value="1"/>
</dbReference>